<dbReference type="PANTHER" id="PTHR15749">
    <property type="entry name" value="FANCONI-ASSOCIATED NUCLEASE 1"/>
    <property type="match status" value="1"/>
</dbReference>
<name>A0A0F7UQL2_NEOCL</name>
<dbReference type="GO" id="GO:0070336">
    <property type="term" value="F:flap-structured DNA binding"/>
    <property type="evidence" value="ECO:0007669"/>
    <property type="project" value="TreeGrafter"/>
</dbReference>
<feature type="compositionally biased region" description="Basic and acidic residues" evidence="6">
    <location>
        <begin position="1085"/>
        <end position="1102"/>
    </location>
</feature>
<dbReference type="InterPro" id="IPR014883">
    <property type="entry name" value="VRR_NUC"/>
</dbReference>
<feature type="region of interest" description="Disordered" evidence="6">
    <location>
        <begin position="1081"/>
        <end position="1140"/>
    </location>
</feature>
<feature type="region of interest" description="Disordered" evidence="6">
    <location>
        <begin position="1443"/>
        <end position="1478"/>
    </location>
</feature>
<evidence type="ECO:0000256" key="3">
    <source>
        <dbReference type="ARBA" id="ARBA00022801"/>
    </source>
</evidence>
<evidence type="ECO:0000256" key="6">
    <source>
        <dbReference type="SAM" id="MobiDB-lite"/>
    </source>
</evidence>
<dbReference type="GO" id="GO:0005634">
    <property type="term" value="C:nucleus"/>
    <property type="evidence" value="ECO:0007669"/>
    <property type="project" value="UniProtKB-SubCell"/>
</dbReference>
<comment type="function">
    <text evidence="5">Nuclease required for the repair of DNA interstrand cross-links (ICL). Acts as a 5'-3' exonuclease that anchors at a cut end of DNA and cleaves DNA successively at every third nucleotide, allowing to excise an ICL from one strand through flanking incisions.</text>
</comment>
<dbReference type="GO" id="GO:0046872">
    <property type="term" value="F:metal ion binding"/>
    <property type="evidence" value="ECO:0007669"/>
    <property type="project" value="UniProtKB-KW"/>
</dbReference>
<feature type="region of interest" description="Disordered" evidence="6">
    <location>
        <begin position="1832"/>
        <end position="1902"/>
    </location>
</feature>
<feature type="compositionally biased region" description="Basic and acidic residues" evidence="6">
    <location>
        <begin position="1459"/>
        <end position="1468"/>
    </location>
</feature>
<feature type="compositionally biased region" description="Low complexity" evidence="6">
    <location>
        <begin position="2061"/>
        <end position="2074"/>
    </location>
</feature>
<protein>
    <recommendedName>
        <fullName evidence="5">Fanconi-associated nuclease</fullName>
        <ecNumber evidence="5">3.1.4.1</ecNumber>
    </recommendedName>
</protein>
<feature type="compositionally biased region" description="Basic and acidic residues" evidence="6">
    <location>
        <begin position="2399"/>
        <end position="2409"/>
    </location>
</feature>
<feature type="compositionally biased region" description="Basic and acidic residues" evidence="6">
    <location>
        <begin position="1615"/>
        <end position="1628"/>
    </location>
</feature>
<feature type="region of interest" description="Disordered" evidence="6">
    <location>
        <begin position="2049"/>
        <end position="2166"/>
    </location>
</feature>
<evidence type="ECO:0000256" key="4">
    <source>
        <dbReference type="ARBA" id="ARBA00022842"/>
    </source>
</evidence>
<dbReference type="EC" id="3.1.4.1" evidence="5"/>
<feature type="compositionally biased region" description="Basic and acidic residues" evidence="6">
    <location>
        <begin position="2333"/>
        <end position="2346"/>
    </location>
</feature>
<keyword evidence="5" id="KW-0539">Nucleus</keyword>
<feature type="compositionally biased region" description="Basic and acidic residues" evidence="6">
    <location>
        <begin position="2473"/>
        <end position="2482"/>
    </location>
</feature>
<feature type="compositionally biased region" description="Basic and acidic residues" evidence="6">
    <location>
        <begin position="323"/>
        <end position="354"/>
    </location>
</feature>
<reference evidence="8" key="1">
    <citation type="journal article" date="2015" name="PLoS ONE">
        <title>Comprehensive Evaluation of Toxoplasma gondii VEG and Neospora caninum LIV Genomes with Tachyzoite Stage Transcriptome and Proteome Defines Novel Transcript Features.</title>
        <authorList>
            <person name="Ramaprasad A."/>
            <person name="Mourier T."/>
            <person name="Naeem R."/>
            <person name="Malas T.B."/>
            <person name="Moussa E."/>
            <person name="Panigrahi A."/>
            <person name="Vermont S.J."/>
            <person name="Otto T.D."/>
            <person name="Wastling J."/>
            <person name="Pain A."/>
        </authorList>
    </citation>
    <scope>NUCLEOTIDE SEQUENCE</scope>
    <source>
        <strain evidence="8">Liverpool</strain>
    </source>
</reference>
<evidence type="ECO:0000256" key="2">
    <source>
        <dbReference type="ARBA" id="ARBA00022723"/>
    </source>
</evidence>
<sequence length="2530" mass="270602">MASRDRRGASRRPGRRAFPFFLRNGKSCNGPPSAFPSGERALSVDSDGVGKPAQSRASNTQTTLLDFFSPGRGTEQPLRHGPPSSSCDAIRAEKPRRRVSCSNSQCPASGAPDTPRDAACAVQRRTARAPSESCRSLASSQAFVEVIEVSSHDEESASFTVDTDLRGSAQTDQSDQPFSNRQKRTRATSLRQARGATLRTSYERDENDRECRGSSPVPLPKGSAQPSTAVTSDAEDCREVRTPPQFIPPDGHRRDATTSEVCSGMSSELSLVSPSRGRMRPGSLDGGCPSTCLATEQGVASAQTPFAVDSECPGAGVSSELASKTRDVPKLSESRAVRRPTDERDGQTSERMRTSGEASVFPQVSECTCSTLALENGTEEPAAGVCPPWMWNFTAPVYACLEASCTFNSHLFSPSEKLDLRRLAHLLALPVLESDEKADRRETSCGPGLGADAAGESAQTRGEPGASERGSDQALSPGARLLFCRVLLQFSRTPRRELDFHSFPDGGQDRGRAALPKADETHPSRKAAAGRLPSPWLRLTPLLNRSRREVADPHAALSELRACGLLTVWDNTCGVHTAEDEATNVSGLRRGILSSADPLSPEQGDTVEGSDLQQAKAASSRSLVCAERGDSVESDASSLGRPIAPPSPRKQASDEASGCVRKLESASASFPGSSVPSGHRFALTPGQSGALVPGTGASSAETSSVSMRLGRQGAPPCDQRRGAAATLKDSLIAAFHCLTVPELQRLVMEVEAAMTSPRRASPVSSRFPGFSCSPLAARLRRLLPANRRNVVRLKGEQRLGPTFKRRPECLRFLCAAAEMAFASHRKTQGEDCPPFDASSWDALFPRAAPRGGLKPEQVEQQPVRMKKLTHFFKLASPAASENRSKWPLAQPSASKDRRGQPTRSQGVTNGASPRPSVASEAEVTSCPEAPFAPWGVQTPLRAAAEQPAESGPSLSQGECFLQMLREMLVACVGPLAAFQDQQVLRTWLVAFFAFHVVHSAFLNFFSRSAPPAAVLWTTRARPGRLRGACPISAAAPASENASSRSDAEETVFGLTAAAVAPAVTRLSGLVTYQLEVRLSQPGRRPGADRAVAELGRSPREDEAGTDNEEERPTDRRSVGTLQTSPSSPDQPGESEEESLSCGAAQRVLASACDAPAPSAAAAPAQDSACAAGGGREQTEPLGARTAGRNARAELCEACGGSAAAKKPRQLVAPPLRCVCCCCEYARSGHAIFPSRAAVFVYAAALLDKWRLAALLWGGLVLPAQGGEENPAEAAVLDIVESAAEKLRMYVEEAEGLLYRHLRRDVRRGEQTAAMDGKAVERAGAKESRHRGSEGPGSGGGKAELCGNPVTSHLSLGDEGMADWTEDSSPNSARLPQALEAAAPPSKLFRFTPHFVWAKTISHGLELVEQTKRHHRAVELLRLLLRFHGLRQVLAKSVASERGVRWPSDSPSLRAGTASRDTHEGEDVVRTTPSRPDLSAGGEAFWRRVRESCRHQPAVCRALSRHAGQWYNRLMVLLKIHLKHPTEALAVAVDCLREPRGAVSLAERLAMGKRATALAKAFAYAAEKATQTGEEGGARRCGGAAAGRHARKRGRAEGGDSNGEARQGHTVPQCWEDVRRLVGRPRETDAESGASGQRLQGLQQEGDSAGADLAGESAKQKTSRVSRSCRRRGTISADETSSDNAAPERIERSPGVSDPKAQRSRASRGPERSPEAAAAGPLPSSRESASLRSWTRFFPRDVHARLLETVELQRLLEKELPHSVVYARPLEATQQTGKSSVFFGWDGQLLSVEELCMQHYAMAGDWRGVHDEGRSLRTLFRLVMFDANRSLGEAGASEEETRLERGAHSGPSTQDADRDRAEADGASSEAKRASSEAKRERGGFELSADRLKQGEEAAVDREDGRCWRRRAPRGTRDGVGNADAKAEGSMESARDAAFVPIVFLPPSEPTVPSSISRGKLEGGDGEASFDDVALAGGVNQTPTRKACEREGDAQGLESAETPFSLEEPALKRALKVQEHLDLFAQMSRSTVAEAVGRTVRRLYGMRLPGVSWRGPWQDLEEAPGGPAEGGDSAEAAQDDQTRGAEAETAGFCGEPDETLSETPGQFVAGEGEGGEGKQEETPSEETHAGGPRPDTPGHEKAAPLEKVKPTVGRSPPEAPGPAREHALDARYRRGIQRERAKEACARFFSMLAYGIGGKGLSEVFRLLSDDFAYWAGGLPDLLLWRVSPANAPAGTVCTPQEAAGEKLESTNTRDGGGPKGDEKLGHLGEILFAEVKGPRDRLSEKQKCWLAHFLRAGVPCEVCKVLPPVQASEDLLRAPAASSVAGECLRGPRARRETRATQGDRPHASGGGSSSGDEASASVSSDPERRSEGETHVGAPPASPAKPQGPTKRTAPWGKTTEREDGEPRGVVDSGETQTRHGRETKETNRGTVSCEASRLPGESQTRQSKRGKKDCSFSGTRGGAQQSSVSNSELDKVGEKRGKSGAQKQVAGSFQTRPRGLPRVRVRADWEEHDAEKVEALCRRTRKKVF</sequence>
<feature type="compositionally biased region" description="Polar residues" evidence="6">
    <location>
        <begin position="1119"/>
        <end position="1129"/>
    </location>
</feature>
<feature type="region of interest" description="Disordered" evidence="6">
    <location>
        <begin position="311"/>
        <end position="357"/>
    </location>
</feature>
<dbReference type="GO" id="GO:0004528">
    <property type="term" value="F:phosphodiesterase I activity"/>
    <property type="evidence" value="ECO:0007669"/>
    <property type="project" value="UniProtKB-EC"/>
</dbReference>
<evidence type="ECO:0000256" key="1">
    <source>
        <dbReference type="ARBA" id="ARBA00022722"/>
    </source>
</evidence>
<feature type="compositionally biased region" description="Basic and acidic residues" evidence="6">
    <location>
        <begin position="2113"/>
        <end position="2126"/>
    </location>
</feature>
<feature type="compositionally biased region" description="Basic and acidic residues" evidence="6">
    <location>
        <begin position="1854"/>
        <end position="1902"/>
    </location>
</feature>
<feature type="compositionally biased region" description="Polar residues" evidence="6">
    <location>
        <begin position="258"/>
        <end position="273"/>
    </location>
</feature>
<dbReference type="GO" id="GO:0017108">
    <property type="term" value="F:5'-flap endonuclease activity"/>
    <property type="evidence" value="ECO:0007669"/>
    <property type="project" value="TreeGrafter"/>
</dbReference>
<comment type="subcellular location">
    <subcellularLocation>
        <location evidence="5">Nucleus</location>
    </subcellularLocation>
</comment>
<dbReference type="InterPro" id="IPR033315">
    <property type="entry name" value="Fan1-like"/>
</dbReference>
<feature type="compositionally biased region" description="Basic and acidic residues" evidence="6">
    <location>
        <begin position="2134"/>
        <end position="2147"/>
    </location>
</feature>
<feature type="compositionally biased region" description="Basic and acidic residues" evidence="6">
    <location>
        <begin position="201"/>
        <end position="212"/>
    </location>
</feature>
<comment type="similarity">
    <text evidence="5">Belongs to the FAN1 family.</text>
</comment>
<feature type="region of interest" description="Disordered" evidence="6">
    <location>
        <begin position="498"/>
        <end position="529"/>
    </location>
</feature>
<gene>
    <name evidence="8" type="ORF">BN1204_064000</name>
</gene>
<feature type="compositionally biased region" description="Basic and acidic residues" evidence="6">
    <location>
        <begin position="498"/>
        <end position="523"/>
    </location>
</feature>
<evidence type="ECO:0000313" key="8">
    <source>
        <dbReference type="EMBL" id="CEL70720.1"/>
    </source>
</evidence>
<feature type="region of interest" description="Disordered" evidence="6">
    <location>
        <begin position="882"/>
        <end position="922"/>
    </location>
</feature>
<dbReference type="SMART" id="SM00990">
    <property type="entry name" value="VRR_NUC"/>
    <property type="match status" value="1"/>
</dbReference>
<feature type="compositionally biased region" description="Polar residues" evidence="6">
    <location>
        <begin position="666"/>
        <end position="676"/>
    </location>
</feature>
<feature type="compositionally biased region" description="Basic residues" evidence="6">
    <location>
        <begin position="1660"/>
        <end position="1672"/>
    </location>
</feature>
<organism evidence="8">
    <name type="scientific">Neospora caninum (strain Liverpool)</name>
    <dbReference type="NCBI Taxonomy" id="572307"/>
    <lineage>
        <taxon>Eukaryota</taxon>
        <taxon>Sar</taxon>
        <taxon>Alveolata</taxon>
        <taxon>Apicomplexa</taxon>
        <taxon>Conoidasida</taxon>
        <taxon>Coccidia</taxon>
        <taxon>Eucoccidiorida</taxon>
        <taxon>Eimeriorina</taxon>
        <taxon>Sarcocystidae</taxon>
        <taxon>Neospora</taxon>
    </lineage>
</organism>
<comment type="catalytic activity">
    <reaction evidence="5">
        <text>Hydrolytically removes 5'-nucleotides successively from the 3'-hydroxy termini of 3'-hydroxy-terminated oligonucleotides.</text>
        <dbReference type="EC" id="3.1.4.1"/>
    </reaction>
</comment>
<feature type="region of interest" description="Disordered" evidence="6">
    <location>
        <begin position="1"/>
        <end position="135"/>
    </location>
</feature>
<feature type="compositionally biased region" description="Basic and acidic residues" evidence="6">
    <location>
        <begin position="2417"/>
        <end position="2428"/>
    </location>
</feature>
<keyword evidence="3 5" id="KW-0378">Hydrolase</keyword>
<keyword evidence="4 5" id="KW-0460">Magnesium</keyword>
<proteinExistence type="inferred from homology"/>
<feature type="compositionally biased region" description="Polar residues" evidence="6">
    <location>
        <begin position="55"/>
        <end position="64"/>
    </location>
</feature>
<keyword evidence="5" id="KW-0234">DNA repair</keyword>
<evidence type="ECO:0000259" key="7">
    <source>
        <dbReference type="SMART" id="SM00990"/>
    </source>
</evidence>
<dbReference type="Pfam" id="PF08774">
    <property type="entry name" value="VRR_NUC"/>
    <property type="match status" value="1"/>
</dbReference>
<feature type="compositionally biased region" description="Basic and acidic residues" evidence="6">
    <location>
        <begin position="1317"/>
        <end position="1332"/>
    </location>
</feature>
<feature type="compositionally biased region" description="Polar residues" evidence="6">
    <location>
        <begin position="901"/>
        <end position="911"/>
    </location>
</feature>
<feature type="region of interest" description="Disordered" evidence="6">
    <location>
        <begin position="1309"/>
        <end position="1371"/>
    </location>
</feature>
<dbReference type="GO" id="GO:0036297">
    <property type="term" value="P:interstrand cross-link repair"/>
    <property type="evidence" value="ECO:0007669"/>
    <property type="project" value="InterPro"/>
</dbReference>
<feature type="compositionally biased region" description="Basic and acidic residues" evidence="6">
    <location>
        <begin position="2365"/>
        <end position="2374"/>
    </location>
</feature>
<feature type="domain" description="VRR-NUC" evidence="7">
    <location>
        <begin position="2161"/>
        <end position="2306"/>
    </location>
</feature>
<feature type="region of interest" description="Disordered" evidence="6">
    <location>
        <begin position="437"/>
        <end position="474"/>
    </location>
</feature>
<keyword evidence="5" id="KW-0227">DNA damage</keyword>
<comment type="cofactor">
    <cofactor evidence="5">
        <name>Mg(2+)</name>
        <dbReference type="ChEBI" id="CHEBI:18420"/>
    </cofactor>
    <cofactor evidence="5">
        <name>Mn(2+)</name>
        <dbReference type="ChEBI" id="CHEBI:29035"/>
    </cofactor>
</comment>
<feature type="region of interest" description="Disordered" evidence="6">
    <location>
        <begin position="2317"/>
        <end position="2505"/>
    </location>
</feature>
<feature type="compositionally biased region" description="Polar residues" evidence="6">
    <location>
        <begin position="2457"/>
        <end position="2472"/>
    </location>
</feature>
<keyword evidence="2 5" id="KW-0479">Metal-binding</keyword>
<feature type="region of interest" description="Disordered" evidence="6">
    <location>
        <begin position="593"/>
        <end position="720"/>
    </location>
</feature>
<feature type="region of interest" description="Disordered" evidence="6">
    <location>
        <begin position="2235"/>
        <end position="2262"/>
    </location>
</feature>
<feature type="compositionally biased region" description="Low complexity" evidence="6">
    <location>
        <begin position="2354"/>
        <end position="2364"/>
    </location>
</feature>
<feature type="compositionally biased region" description="Polar residues" evidence="6">
    <location>
        <begin position="168"/>
        <end position="180"/>
    </location>
</feature>
<feature type="compositionally biased region" description="Polar residues" evidence="6">
    <location>
        <begin position="696"/>
        <end position="706"/>
    </location>
</feature>
<dbReference type="EMBL" id="LN714487">
    <property type="protein sequence ID" value="CEL70720.1"/>
    <property type="molecule type" value="Genomic_DNA"/>
</dbReference>
<feature type="compositionally biased region" description="Polar residues" evidence="6">
    <location>
        <begin position="1633"/>
        <end position="1645"/>
    </location>
</feature>
<keyword evidence="5" id="KW-0464">Manganese</keyword>
<keyword evidence="1 5" id="KW-0540">Nuclease</keyword>
<dbReference type="PANTHER" id="PTHR15749:SF4">
    <property type="entry name" value="FANCONI-ASSOCIATED NUCLEASE 1"/>
    <property type="match status" value="1"/>
</dbReference>
<accession>A0A0F7UQL2</accession>
<evidence type="ECO:0000256" key="5">
    <source>
        <dbReference type="RuleBase" id="RU365033"/>
    </source>
</evidence>
<dbReference type="GO" id="GO:0008409">
    <property type="term" value="F:5'-3' exonuclease activity"/>
    <property type="evidence" value="ECO:0007669"/>
    <property type="project" value="TreeGrafter"/>
</dbReference>
<feature type="compositionally biased region" description="Polar residues" evidence="6">
    <location>
        <begin position="2486"/>
        <end position="2496"/>
    </location>
</feature>
<feature type="compositionally biased region" description="Polar residues" evidence="6">
    <location>
        <begin position="611"/>
        <end position="622"/>
    </location>
</feature>
<feature type="region of interest" description="Disordered" evidence="6">
    <location>
        <begin position="1571"/>
        <end position="1726"/>
    </location>
</feature>
<feature type="region of interest" description="Disordered" evidence="6">
    <location>
        <begin position="150"/>
        <end position="283"/>
    </location>
</feature>